<gene>
    <name evidence="1" type="ORF">Tfer_2402</name>
</gene>
<evidence type="ECO:0000313" key="2">
    <source>
        <dbReference type="Proteomes" id="UP000037175"/>
    </source>
</evidence>
<sequence precursor="true">MNTRILVRLTLVVFWFVCLMMQSGCGLAPQKDQKNGSLSDLKGFLFLQWDGYFSGEVGEIINVEIPFFDFNSDKVKSINIIHPPIPNTQISVSVARFSTTKAYAQNTISLEIRFNKPGFYKLKNIEFEVNGAKTKYKAPVGEIIFDIKPKTLEKHLTAMGGTGINPEVNDYIYAITLKNISKQKIKINDLEFKTKEKISAKRMYFQNGKFELAGKWYEWTDSSVVLSPGEIKTIRMDFTARDFGEPKFKQIKPIIKYIPDKTIVEQNFPGHVTIYSPNLTEEQLKLLYRRYGIKSNE</sequence>
<accession>A0A0L6W1I0</accession>
<dbReference type="Proteomes" id="UP000037175">
    <property type="component" value="Unassembled WGS sequence"/>
</dbReference>
<reference evidence="2" key="1">
    <citation type="submission" date="2015-07" db="EMBL/GenBank/DDBJ databases">
        <title>Complete Genome of Thermincola ferriacetica strain Z-0001T.</title>
        <authorList>
            <person name="Lusk B."/>
            <person name="Badalamenti J.P."/>
            <person name="Parameswaran P."/>
            <person name="Bond D.R."/>
            <person name="Torres C.I."/>
        </authorList>
    </citation>
    <scope>NUCLEOTIDE SEQUENCE [LARGE SCALE GENOMIC DNA]</scope>
    <source>
        <strain evidence="2">Z-0001</strain>
    </source>
</reference>
<dbReference type="RefSeq" id="WP_052218529.1">
    <property type="nucleotide sequence ID" value="NZ_LGTE01000019.1"/>
</dbReference>
<dbReference type="EMBL" id="LGTE01000019">
    <property type="protein sequence ID" value="KNZ68914.1"/>
    <property type="molecule type" value="Genomic_DNA"/>
</dbReference>
<name>A0A0L6W1I0_9FIRM</name>
<proteinExistence type="predicted"/>
<protein>
    <submittedName>
        <fullName evidence="1">Uncharacterized protein</fullName>
    </submittedName>
</protein>
<comment type="caution">
    <text evidence="1">The sequence shown here is derived from an EMBL/GenBank/DDBJ whole genome shotgun (WGS) entry which is preliminary data.</text>
</comment>
<keyword evidence="2" id="KW-1185">Reference proteome</keyword>
<evidence type="ECO:0000313" key="1">
    <source>
        <dbReference type="EMBL" id="KNZ68914.1"/>
    </source>
</evidence>
<organism evidence="1 2">
    <name type="scientific">Thermincola ferriacetica</name>
    <dbReference type="NCBI Taxonomy" id="281456"/>
    <lineage>
        <taxon>Bacteria</taxon>
        <taxon>Bacillati</taxon>
        <taxon>Bacillota</taxon>
        <taxon>Clostridia</taxon>
        <taxon>Eubacteriales</taxon>
        <taxon>Thermincolaceae</taxon>
        <taxon>Thermincola</taxon>
    </lineage>
</organism>
<dbReference type="AlphaFoldDB" id="A0A0L6W1I0"/>